<reference evidence="1 2" key="1">
    <citation type="submission" date="2016-10" db="EMBL/GenBank/DDBJ databases">
        <title>Rodentibacter gen. nov. and new species.</title>
        <authorList>
            <person name="Christensen H."/>
        </authorList>
    </citation>
    <scope>NUCLEOTIDE SEQUENCE [LARGE SCALE GENOMIC DNA]</scope>
    <source>
        <strain evidence="1 2">Ac151</strain>
    </source>
</reference>
<dbReference type="Pfam" id="PF02413">
    <property type="entry name" value="Caudo_TAP"/>
    <property type="match status" value="1"/>
</dbReference>
<dbReference type="InterPro" id="IPR003458">
    <property type="entry name" value="Phage_T4_Gp38_tail_assem"/>
</dbReference>
<name>A0A1V3JRH3_9PAST</name>
<gene>
    <name evidence="1" type="ORF">BKL49_04640</name>
</gene>
<keyword evidence="2" id="KW-1185">Reference proteome</keyword>
<proteinExistence type="predicted"/>
<accession>A0A1V3JRH3</accession>
<evidence type="ECO:0000313" key="1">
    <source>
        <dbReference type="EMBL" id="OOF59412.1"/>
    </source>
</evidence>
<protein>
    <recommendedName>
        <fullName evidence="3">Phage tail protein</fullName>
    </recommendedName>
</protein>
<comment type="caution">
    <text evidence="1">The sequence shown here is derived from an EMBL/GenBank/DDBJ whole genome shotgun (WGS) entry which is preliminary data.</text>
</comment>
<organism evidence="1 2">
    <name type="scientific">Rodentibacter myodis</name>
    <dbReference type="NCBI Taxonomy" id="1907939"/>
    <lineage>
        <taxon>Bacteria</taxon>
        <taxon>Pseudomonadati</taxon>
        <taxon>Pseudomonadota</taxon>
        <taxon>Gammaproteobacteria</taxon>
        <taxon>Pasteurellales</taxon>
        <taxon>Pasteurellaceae</taxon>
        <taxon>Rodentibacter</taxon>
    </lineage>
</organism>
<dbReference type="EMBL" id="MLHQ01000010">
    <property type="protein sequence ID" value="OOF59412.1"/>
    <property type="molecule type" value="Genomic_DNA"/>
</dbReference>
<sequence>MADHRGKICYDKSTRTETIISKLGEIPQNLTALKPDSEYDMWNEDAGCWEVSQEKLTALLTDRKTALLQHIADKTDQLKAQYLLGYSQAEIDSFYRQEREARGELPLMLLTELFEGRDDLVNIEQLKEKVIEKADLFAIIMGKTFAVKQNFETHIEQAQTLEELENISKEIDKWQSI</sequence>
<evidence type="ECO:0008006" key="3">
    <source>
        <dbReference type="Google" id="ProtNLM"/>
    </source>
</evidence>
<evidence type="ECO:0000313" key="2">
    <source>
        <dbReference type="Proteomes" id="UP000188602"/>
    </source>
</evidence>
<dbReference type="STRING" id="1907939.BKL49_04640"/>
<dbReference type="Proteomes" id="UP000188602">
    <property type="component" value="Unassembled WGS sequence"/>
</dbReference>
<dbReference type="AlphaFoldDB" id="A0A1V3JRH3"/>